<organism evidence="3 4">
    <name type="scientific">Clostridium beijerinckii</name>
    <name type="common">Clostridium MP</name>
    <dbReference type="NCBI Taxonomy" id="1520"/>
    <lineage>
        <taxon>Bacteria</taxon>
        <taxon>Bacillati</taxon>
        <taxon>Bacillota</taxon>
        <taxon>Clostridia</taxon>
        <taxon>Eubacteriales</taxon>
        <taxon>Clostridiaceae</taxon>
        <taxon>Clostridium</taxon>
    </lineage>
</organism>
<feature type="domain" description="DUF3658" evidence="2">
    <location>
        <begin position="157"/>
        <end position="262"/>
    </location>
</feature>
<protein>
    <submittedName>
        <fullName evidence="3">DUF1835 domain-containing protein</fullName>
    </submittedName>
</protein>
<evidence type="ECO:0000313" key="4">
    <source>
        <dbReference type="Proteomes" id="UP000587880"/>
    </source>
</evidence>
<dbReference type="EMBL" id="JABAGD010000033">
    <property type="protein sequence ID" value="NMF06410.1"/>
    <property type="molecule type" value="Genomic_DNA"/>
</dbReference>
<evidence type="ECO:0000259" key="1">
    <source>
        <dbReference type="Pfam" id="PF08874"/>
    </source>
</evidence>
<comment type="caution">
    <text evidence="3">The sequence shown here is derived from an EMBL/GenBank/DDBJ whole genome shotgun (WGS) entry which is preliminary data.</text>
</comment>
<reference evidence="3 4" key="1">
    <citation type="submission" date="2020-04" db="EMBL/GenBank/DDBJ databases">
        <authorList>
            <person name="Hitch T.C.A."/>
            <person name="Wylensek D."/>
            <person name="Clavel T."/>
        </authorList>
    </citation>
    <scope>NUCLEOTIDE SEQUENCE [LARGE SCALE GENOMIC DNA]</scope>
    <source>
        <strain evidence="3 4">WB01_NA02</strain>
    </source>
</reference>
<evidence type="ECO:0000259" key="2">
    <source>
        <dbReference type="Pfam" id="PF12395"/>
    </source>
</evidence>
<dbReference type="Proteomes" id="UP000587880">
    <property type="component" value="Unassembled WGS sequence"/>
</dbReference>
<accession>A0A1S8P4W7</accession>
<sequence length="341" mass="40246">MESIIHICFSQSAGGSLKHAVKKKKLFEGKKVIVFPDDISIGIIQNGINLSERLKWVDSINKEDERIRLEEIDYLKRAYKQFYKEISNIKDTDVIYLWYGECCSDICGMMYALELLKNKIENIYFINVSEKIYEGNSIIYTYRAVAEIITEKLKEFIKIRRKIEYKEYHDLINQWESLKDNNSILRIFKDGKVQAVSEDYFDINILKYTENEFRKCTRIVGSVMGYSEEKISDDYIFWRIGELTKSGMLEYKGKFGIMREMEVKITQKGIEYMSTDSEAISFWRSKETEKQFERDKINEAKNKGRMEERINIAKKLMYILDVEVIAEKTGLTVMQVKNLIN</sequence>
<dbReference type="AlphaFoldDB" id="A0A1S8P4W7"/>
<dbReference type="InterPro" id="IPR014973">
    <property type="entry name" value="DUF1835"/>
</dbReference>
<dbReference type="Pfam" id="PF08874">
    <property type="entry name" value="DUF1835"/>
    <property type="match status" value="1"/>
</dbReference>
<dbReference type="Pfam" id="PF12395">
    <property type="entry name" value="DUF3658"/>
    <property type="match status" value="1"/>
</dbReference>
<name>A0A1S8P4W7_CLOBE</name>
<dbReference type="RefSeq" id="WP_077868779.1">
    <property type="nucleotide sequence ID" value="NZ_BKAK01000103.1"/>
</dbReference>
<gene>
    <name evidence="3" type="ORF">HF849_16980</name>
</gene>
<dbReference type="GeneID" id="66346607"/>
<evidence type="ECO:0000313" key="3">
    <source>
        <dbReference type="EMBL" id="NMF06410.1"/>
    </source>
</evidence>
<feature type="domain" description="DUF1835" evidence="1">
    <location>
        <begin position="5"/>
        <end position="128"/>
    </location>
</feature>
<dbReference type="InterPro" id="IPR022123">
    <property type="entry name" value="DUF3658"/>
</dbReference>
<proteinExistence type="predicted"/>